<dbReference type="AlphaFoldDB" id="A0A420I0T4"/>
<dbReference type="Gene3D" id="3.10.450.30">
    <property type="entry name" value="Microbial ribonucleases"/>
    <property type="match status" value="1"/>
</dbReference>
<sequence>MGRRFISLLFMLFSLASFVSAGFLNGQKTPLVTEQRLDPLGVISSALQCKDYFYHKMLIYATIREACVRLKTGVTVKGECEKSIFKSKNRNQNACKSYPAKFIPARSMSFKSYSRSRDTNLYSYPLLRFGNLYDENSQDPGSDRVVFDGGCNAVGAVTLKSRRFSPLKSRSEVLECKLISTPPKSGFFDIRHKSSTI</sequence>
<evidence type="ECO:0008006" key="6">
    <source>
        <dbReference type="Google" id="ProtNLM"/>
    </source>
</evidence>
<keyword evidence="3" id="KW-0732">Signal</keyword>
<dbReference type="Proteomes" id="UP000286134">
    <property type="component" value="Unassembled WGS sequence"/>
</dbReference>
<proteinExistence type="predicted"/>
<feature type="chain" id="PRO_5019411750" description="Secreted effector protein" evidence="3">
    <location>
        <begin position="22"/>
        <end position="197"/>
    </location>
</feature>
<dbReference type="SUPFAM" id="SSF53933">
    <property type="entry name" value="Microbial ribonucleases"/>
    <property type="match status" value="1"/>
</dbReference>
<dbReference type="OrthoDB" id="10480426at2759"/>
<keyword evidence="5" id="KW-1185">Reference proteome</keyword>
<evidence type="ECO:0000256" key="3">
    <source>
        <dbReference type="SAM" id="SignalP"/>
    </source>
</evidence>
<organism evidence="4 5">
    <name type="scientific">Erysiphe neolycopersici</name>
    <dbReference type="NCBI Taxonomy" id="212602"/>
    <lineage>
        <taxon>Eukaryota</taxon>
        <taxon>Fungi</taxon>
        <taxon>Dikarya</taxon>
        <taxon>Ascomycota</taxon>
        <taxon>Pezizomycotina</taxon>
        <taxon>Leotiomycetes</taxon>
        <taxon>Erysiphales</taxon>
        <taxon>Erysiphaceae</taxon>
        <taxon>Erysiphe</taxon>
    </lineage>
</organism>
<evidence type="ECO:0000256" key="2">
    <source>
        <dbReference type="ARBA" id="ARBA00022801"/>
    </source>
</evidence>
<keyword evidence="1" id="KW-0540">Nuclease</keyword>
<evidence type="ECO:0000313" key="5">
    <source>
        <dbReference type="Proteomes" id="UP000286134"/>
    </source>
</evidence>
<reference evidence="4 5" key="1">
    <citation type="journal article" date="2018" name="BMC Genomics">
        <title>Comparative genome analyses reveal sequence features reflecting distinct modes of host-adaptation between dicot and monocot powdery mildew.</title>
        <authorList>
            <person name="Wu Y."/>
            <person name="Ma X."/>
            <person name="Pan Z."/>
            <person name="Kale S.D."/>
            <person name="Song Y."/>
            <person name="King H."/>
            <person name="Zhang Q."/>
            <person name="Presley C."/>
            <person name="Deng X."/>
            <person name="Wei C.I."/>
            <person name="Xiao S."/>
        </authorList>
    </citation>
    <scope>NUCLEOTIDE SEQUENCE [LARGE SCALE GENOMIC DNA]</scope>
    <source>
        <strain evidence="4">UMSG2</strain>
    </source>
</reference>
<protein>
    <recommendedName>
        <fullName evidence="6">Secreted effector protein</fullName>
    </recommendedName>
</protein>
<gene>
    <name evidence="4" type="ORF">OnM2_026086</name>
</gene>
<dbReference type="GO" id="GO:0003723">
    <property type="term" value="F:RNA binding"/>
    <property type="evidence" value="ECO:0007669"/>
    <property type="project" value="InterPro"/>
</dbReference>
<dbReference type="GO" id="GO:0016787">
    <property type="term" value="F:hydrolase activity"/>
    <property type="evidence" value="ECO:0007669"/>
    <property type="project" value="UniProtKB-KW"/>
</dbReference>
<name>A0A420I0T4_9PEZI</name>
<evidence type="ECO:0000256" key="1">
    <source>
        <dbReference type="ARBA" id="ARBA00022722"/>
    </source>
</evidence>
<accession>A0A420I0T4</accession>
<evidence type="ECO:0000313" key="4">
    <source>
        <dbReference type="EMBL" id="RKF63309.1"/>
    </source>
</evidence>
<comment type="caution">
    <text evidence="4">The sequence shown here is derived from an EMBL/GenBank/DDBJ whole genome shotgun (WGS) entry which is preliminary data.</text>
</comment>
<dbReference type="GO" id="GO:0004540">
    <property type="term" value="F:RNA nuclease activity"/>
    <property type="evidence" value="ECO:0007669"/>
    <property type="project" value="InterPro"/>
</dbReference>
<feature type="signal peptide" evidence="3">
    <location>
        <begin position="1"/>
        <end position="21"/>
    </location>
</feature>
<dbReference type="EMBL" id="MCFK01002651">
    <property type="protein sequence ID" value="RKF63309.1"/>
    <property type="molecule type" value="Genomic_DNA"/>
</dbReference>
<keyword evidence="2" id="KW-0378">Hydrolase</keyword>
<dbReference type="InterPro" id="IPR016191">
    <property type="entry name" value="Ribonuclease/ribotoxin"/>
</dbReference>